<comment type="caution">
    <text evidence="1">The sequence shown here is derived from an EMBL/GenBank/DDBJ whole genome shotgun (WGS) entry which is preliminary data.</text>
</comment>
<dbReference type="Proteomes" id="UP000735302">
    <property type="component" value="Unassembled WGS sequence"/>
</dbReference>
<name>A0AAV4ADD5_9GAST</name>
<reference evidence="1 2" key="1">
    <citation type="journal article" date="2021" name="Elife">
        <title>Chloroplast acquisition without the gene transfer in kleptoplastic sea slugs, Plakobranchus ocellatus.</title>
        <authorList>
            <person name="Maeda T."/>
            <person name="Takahashi S."/>
            <person name="Yoshida T."/>
            <person name="Shimamura S."/>
            <person name="Takaki Y."/>
            <person name="Nagai Y."/>
            <person name="Toyoda A."/>
            <person name="Suzuki Y."/>
            <person name="Arimoto A."/>
            <person name="Ishii H."/>
            <person name="Satoh N."/>
            <person name="Nishiyama T."/>
            <person name="Hasebe M."/>
            <person name="Maruyama T."/>
            <person name="Minagawa J."/>
            <person name="Obokata J."/>
            <person name="Shigenobu S."/>
        </authorList>
    </citation>
    <scope>NUCLEOTIDE SEQUENCE [LARGE SCALE GENOMIC DNA]</scope>
</reference>
<protein>
    <submittedName>
        <fullName evidence="1">Uncharacterized protein</fullName>
    </submittedName>
</protein>
<gene>
    <name evidence="1" type="ORF">PoB_003092400</name>
</gene>
<dbReference type="EMBL" id="BLXT01003739">
    <property type="protein sequence ID" value="GFO04419.1"/>
    <property type="molecule type" value="Genomic_DNA"/>
</dbReference>
<organism evidence="1 2">
    <name type="scientific">Plakobranchus ocellatus</name>
    <dbReference type="NCBI Taxonomy" id="259542"/>
    <lineage>
        <taxon>Eukaryota</taxon>
        <taxon>Metazoa</taxon>
        <taxon>Spiralia</taxon>
        <taxon>Lophotrochozoa</taxon>
        <taxon>Mollusca</taxon>
        <taxon>Gastropoda</taxon>
        <taxon>Heterobranchia</taxon>
        <taxon>Euthyneura</taxon>
        <taxon>Panpulmonata</taxon>
        <taxon>Sacoglossa</taxon>
        <taxon>Placobranchoidea</taxon>
        <taxon>Plakobranchidae</taxon>
        <taxon>Plakobranchus</taxon>
    </lineage>
</organism>
<evidence type="ECO:0000313" key="2">
    <source>
        <dbReference type="Proteomes" id="UP000735302"/>
    </source>
</evidence>
<proteinExistence type="predicted"/>
<dbReference type="AlphaFoldDB" id="A0AAV4ADD5"/>
<keyword evidence="2" id="KW-1185">Reference proteome</keyword>
<evidence type="ECO:0000313" key="1">
    <source>
        <dbReference type="EMBL" id="GFO04419.1"/>
    </source>
</evidence>
<sequence>MSSTRLVIAKLLGSDALQVHQASLELPLLDDVSWDPARSCPAASRTVSRTAGADLFPCPSLGRSCKSNGQGSRCPDG</sequence>
<accession>A0AAV4ADD5</accession>